<comment type="caution">
    <text evidence="1">The sequence shown here is derived from an EMBL/GenBank/DDBJ whole genome shotgun (WGS) entry which is preliminary data.</text>
</comment>
<name>A0A975W848_9RHOB</name>
<reference evidence="1 2" key="1">
    <citation type="submission" date="2016-10" db="EMBL/GenBank/DDBJ databases">
        <authorList>
            <person name="Varghese N."/>
            <person name="Submissions S."/>
        </authorList>
    </citation>
    <scope>NUCLEOTIDE SEQUENCE [LARGE SCALE GENOMIC DNA]</scope>
    <source>
        <strain evidence="1 2">FF3</strain>
    </source>
</reference>
<dbReference type="RefSeq" id="WP_074835470.1">
    <property type="nucleotide sequence ID" value="NZ_CATMKJ010000030.1"/>
</dbReference>
<evidence type="ECO:0000313" key="1">
    <source>
        <dbReference type="EMBL" id="SEJ03115.1"/>
    </source>
</evidence>
<evidence type="ECO:0000313" key="2">
    <source>
        <dbReference type="Proteomes" id="UP000182932"/>
    </source>
</evidence>
<organism evidence="1 2">
    <name type="scientific">Marinovum algicola</name>
    <dbReference type="NCBI Taxonomy" id="42444"/>
    <lineage>
        <taxon>Bacteria</taxon>
        <taxon>Pseudomonadati</taxon>
        <taxon>Pseudomonadota</taxon>
        <taxon>Alphaproteobacteria</taxon>
        <taxon>Rhodobacterales</taxon>
        <taxon>Roseobacteraceae</taxon>
        <taxon>Marinovum</taxon>
    </lineage>
</organism>
<gene>
    <name evidence="1" type="ORF">SAMN04487940_10312</name>
</gene>
<dbReference type="Proteomes" id="UP000182932">
    <property type="component" value="Unassembled WGS sequence"/>
</dbReference>
<protein>
    <recommendedName>
        <fullName evidence="3">Sulfotransferase family protein</fullName>
    </recommendedName>
</protein>
<dbReference type="GeneID" id="80817373"/>
<keyword evidence="2" id="KW-1185">Reference proteome</keyword>
<dbReference type="EMBL" id="FNYY01000003">
    <property type="protein sequence ID" value="SEJ03115.1"/>
    <property type="molecule type" value="Genomic_DNA"/>
</dbReference>
<accession>A0A975W848</accession>
<dbReference type="AlphaFoldDB" id="A0A975W848"/>
<proteinExistence type="predicted"/>
<sequence length="251" mass="28071">MRDTILTDLAGTGWAIRHSGSAPKRFQVMGERSSGTNFVKRLIDGNTWLGNSEVLGWKHGVPGMLAIPADFTVVCTFRAADAWALSMHAKPWHARPPLQALGFSDFIRAPWDSRIDRPRYFPWAEAPEFRGQPLQADRHPITGAMFRDLFELRAVKMAVLLSFAIRHSSCVFLRMEAVQAAPEAFLADLRAGLALPATDTAYKPVTKRLGAKFKPAVMTRPETPAEMPEADRAWMRERLDLGVEEAMGYTY</sequence>
<evidence type="ECO:0008006" key="3">
    <source>
        <dbReference type="Google" id="ProtNLM"/>
    </source>
</evidence>